<dbReference type="InterPro" id="IPR011577">
    <property type="entry name" value="Cyt_b561_bac/Ni-Hgenase"/>
</dbReference>
<evidence type="ECO:0000256" key="2">
    <source>
        <dbReference type="ARBA" id="ARBA00022475"/>
    </source>
</evidence>
<dbReference type="OrthoDB" id="196472at2"/>
<dbReference type="Pfam" id="PF01292">
    <property type="entry name" value="Ni_hydr_CYTB"/>
    <property type="match status" value="1"/>
</dbReference>
<evidence type="ECO:0000256" key="1">
    <source>
        <dbReference type="ARBA" id="ARBA00004651"/>
    </source>
</evidence>
<feature type="transmembrane region" description="Helical" evidence="6">
    <location>
        <begin position="12"/>
        <end position="31"/>
    </location>
</feature>
<evidence type="ECO:0000256" key="6">
    <source>
        <dbReference type="SAM" id="Phobius"/>
    </source>
</evidence>
<organism evidence="8 9">
    <name type="scientific">Magnetococcus marinus (strain ATCC BAA-1437 / JCM 17883 / MC-1)</name>
    <dbReference type="NCBI Taxonomy" id="156889"/>
    <lineage>
        <taxon>Bacteria</taxon>
        <taxon>Pseudomonadati</taxon>
        <taxon>Pseudomonadota</taxon>
        <taxon>Magnetococcia</taxon>
        <taxon>Magnetococcales</taxon>
        <taxon>Magnetococcaceae</taxon>
        <taxon>Magnetococcus</taxon>
    </lineage>
</organism>
<accession>A0L4F0</accession>
<dbReference type="HOGENOM" id="CLU_078451_2_1_5"/>
<keyword evidence="9" id="KW-1185">Reference proteome</keyword>
<name>A0L4F0_MAGMM</name>
<feature type="transmembrane region" description="Helical" evidence="6">
    <location>
        <begin position="37"/>
        <end position="60"/>
    </location>
</feature>
<keyword evidence="2" id="KW-1003">Cell membrane</keyword>
<evidence type="ECO:0000313" key="9">
    <source>
        <dbReference type="Proteomes" id="UP000002586"/>
    </source>
</evidence>
<protein>
    <submittedName>
        <fullName evidence="8">Cytochrome B561</fullName>
    </submittedName>
</protein>
<dbReference type="AlphaFoldDB" id="A0L4F0"/>
<proteinExistence type="predicted"/>
<reference evidence="9" key="1">
    <citation type="journal article" date="2009" name="Appl. Environ. Microbiol.">
        <title>Complete genome sequence of the chemolithoautotrophic marine magnetotactic coccus strain MC-1.</title>
        <authorList>
            <person name="Schubbe S."/>
            <person name="Williams T.J."/>
            <person name="Xie G."/>
            <person name="Kiss H.E."/>
            <person name="Brettin T.S."/>
            <person name="Martinez D."/>
            <person name="Ross C.A."/>
            <person name="Schuler D."/>
            <person name="Cox B.L."/>
            <person name="Nealson K.H."/>
            <person name="Bazylinski D.A."/>
        </authorList>
    </citation>
    <scope>NUCLEOTIDE SEQUENCE [LARGE SCALE GENOMIC DNA]</scope>
    <source>
        <strain evidence="9">ATCC BAA-1437 / JCM 17883 / MC-1</strain>
    </source>
</reference>
<feature type="transmembrane region" description="Helical" evidence="6">
    <location>
        <begin position="155"/>
        <end position="172"/>
    </location>
</feature>
<sequence precursor="true">MQTENQTLPVWDLWIRLFHASLILLVLTALLSEDEWLKIHVVAGFGLCGLLLFRLIWGFIGSQHARFRDFIYPPKQVIAYLRTLYQGNPPHHLGHNPAGGMMVLLLLITLTLLGLSGLLTLGASQETGLLHNMAAALPPSTVKPIESLHEGLGELLWALIALHLGGVLLGMWQHKENLIKSMIHGNKQARS</sequence>
<dbReference type="GO" id="GO:0020037">
    <property type="term" value="F:heme binding"/>
    <property type="evidence" value="ECO:0007669"/>
    <property type="project" value="TreeGrafter"/>
</dbReference>
<dbReference type="InterPro" id="IPR051542">
    <property type="entry name" value="Hydrogenase_cytochrome"/>
</dbReference>
<dbReference type="KEGG" id="mgm:Mmc1_0316"/>
<evidence type="ECO:0000313" key="8">
    <source>
        <dbReference type="EMBL" id="ABK42843.1"/>
    </source>
</evidence>
<dbReference type="Proteomes" id="UP000002586">
    <property type="component" value="Chromosome"/>
</dbReference>
<dbReference type="InterPro" id="IPR016174">
    <property type="entry name" value="Di-haem_cyt_TM"/>
</dbReference>
<evidence type="ECO:0000259" key="7">
    <source>
        <dbReference type="Pfam" id="PF01292"/>
    </source>
</evidence>
<dbReference type="SUPFAM" id="SSF81342">
    <property type="entry name" value="Transmembrane di-heme cytochromes"/>
    <property type="match status" value="1"/>
</dbReference>
<dbReference type="eggNOG" id="COG3658">
    <property type="taxonomic scope" value="Bacteria"/>
</dbReference>
<comment type="subcellular location">
    <subcellularLocation>
        <location evidence="1">Cell membrane</location>
        <topology evidence="1">Multi-pass membrane protein</topology>
    </subcellularLocation>
</comment>
<keyword evidence="5 6" id="KW-0472">Membrane</keyword>
<keyword evidence="3 6" id="KW-0812">Transmembrane</keyword>
<dbReference type="EMBL" id="CP000471">
    <property type="protein sequence ID" value="ABK42843.1"/>
    <property type="molecule type" value="Genomic_DNA"/>
</dbReference>
<dbReference type="Gene3D" id="1.20.950.20">
    <property type="entry name" value="Transmembrane di-heme cytochromes, Chain C"/>
    <property type="match status" value="1"/>
</dbReference>
<dbReference type="GO" id="GO:0009055">
    <property type="term" value="F:electron transfer activity"/>
    <property type="evidence" value="ECO:0007669"/>
    <property type="project" value="InterPro"/>
</dbReference>
<reference evidence="8 9" key="2">
    <citation type="journal article" date="2012" name="Int. J. Syst. Evol. Microbiol.">
        <title>Magnetococcus marinus gen. nov., sp. nov., a marine, magnetotactic bacterium that represents a novel lineage (Magnetococcaceae fam. nov.; Magnetococcales ord. nov.) at the base of the Alphaproteobacteria.</title>
        <authorList>
            <person name="Bazylinski D.A."/>
            <person name="Williams T.J."/>
            <person name="Lefevre C.T."/>
            <person name="Berg R.J."/>
            <person name="Zhang C.L."/>
            <person name="Bowser S.S."/>
            <person name="Dean A.J."/>
            <person name="Beveridge T.J."/>
        </authorList>
    </citation>
    <scope>NUCLEOTIDE SEQUENCE [LARGE SCALE GENOMIC DNA]</scope>
    <source>
        <strain evidence="9">ATCC BAA-1437 / JCM 17883 / MC-1</strain>
    </source>
</reference>
<dbReference type="RefSeq" id="WP_011712015.1">
    <property type="nucleotide sequence ID" value="NC_008576.1"/>
</dbReference>
<dbReference type="GO" id="GO:0022904">
    <property type="term" value="P:respiratory electron transport chain"/>
    <property type="evidence" value="ECO:0007669"/>
    <property type="project" value="InterPro"/>
</dbReference>
<gene>
    <name evidence="8" type="ordered locus">Mmc1_0316</name>
</gene>
<evidence type="ECO:0000256" key="5">
    <source>
        <dbReference type="ARBA" id="ARBA00023136"/>
    </source>
</evidence>
<keyword evidence="4 6" id="KW-1133">Transmembrane helix</keyword>
<evidence type="ECO:0000256" key="3">
    <source>
        <dbReference type="ARBA" id="ARBA00022692"/>
    </source>
</evidence>
<dbReference type="STRING" id="156889.Mmc1_0316"/>
<dbReference type="PANTHER" id="PTHR30485">
    <property type="entry name" value="NI/FE-HYDROGENASE 1 B-TYPE CYTOCHROME SUBUNIT"/>
    <property type="match status" value="1"/>
</dbReference>
<dbReference type="GO" id="GO:0005886">
    <property type="term" value="C:plasma membrane"/>
    <property type="evidence" value="ECO:0007669"/>
    <property type="project" value="UniProtKB-SubCell"/>
</dbReference>
<feature type="transmembrane region" description="Helical" evidence="6">
    <location>
        <begin position="103"/>
        <end position="123"/>
    </location>
</feature>
<evidence type="ECO:0000256" key="4">
    <source>
        <dbReference type="ARBA" id="ARBA00022989"/>
    </source>
</evidence>
<dbReference type="PANTHER" id="PTHR30485:SF2">
    <property type="entry name" value="BLL0597 PROTEIN"/>
    <property type="match status" value="1"/>
</dbReference>
<feature type="domain" description="Cytochrome b561 bacterial/Ni-hydrogenase" evidence="7">
    <location>
        <begin position="10"/>
        <end position="185"/>
    </location>
</feature>